<protein>
    <recommendedName>
        <fullName evidence="1">Cleavage and polyadenylation specificity factor subunit 2</fullName>
    </recommendedName>
    <alternativeName>
        <fullName evidence="1">Cleavage and polyadenylation specificity factor 100 kDa subunit</fullName>
    </alternativeName>
</protein>
<name>A0A024WA70_PLAFA</name>
<dbReference type="Proteomes" id="UP000030708">
    <property type="component" value="Unassembled WGS sequence"/>
</dbReference>
<feature type="region of interest" description="Disordered" evidence="2">
    <location>
        <begin position="521"/>
        <end position="586"/>
    </location>
</feature>
<organism evidence="4 5">
    <name type="scientific">Plasmodium falciparum Tanzania</name>
    <name type="common">2000708</name>
    <dbReference type="NCBI Taxonomy" id="1036725"/>
    <lineage>
        <taxon>Eukaryota</taxon>
        <taxon>Sar</taxon>
        <taxon>Alveolata</taxon>
        <taxon>Apicomplexa</taxon>
        <taxon>Aconoidasida</taxon>
        <taxon>Haemosporida</taxon>
        <taxon>Plasmodiidae</taxon>
        <taxon>Plasmodium</taxon>
        <taxon>Plasmodium (Laverania)</taxon>
    </lineage>
</organism>
<keyword evidence="1" id="KW-0507">mRNA processing</keyword>
<evidence type="ECO:0000256" key="1">
    <source>
        <dbReference type="RuleBase" id="RU365006"/>
    </source>
</evidence>
<dbReference type="InterPro" id="IPR027075">
    <property type="entry name" value="CPSF2"/>
</dbReference>
<dbReference type="AlphaFoldDB" id="A0A024WA70"/>
<evidence type="ECO:0000256" key="2">
    <source>
        <dbReference type="SAM" id="MobiDB-lite"/>
    </source>
</evidence>
<comment type="subcellular location">
    <subcellularLocation>
        <location evidence="1">Nucleus</location>
    </subcellularLocation>
</comment>
<dbReference type="InterPro" id="IPR036866">
    <property type="entry name" value="RibonucZ/Hydroxyglut_hydro"/>
</dbReference>
<evidence type="ECO:0000313" key="4">
    <source>
        <dbReference type="EMBL" id="ETW37091.1"/>
    </source>
</evidence>
<dbReference type="SUPFAM" id="SSF56281">
    <property type="entry name" value="Metallo-hydrolase/oxidoreductase"/>
    <property type="match status" value="1"/>
</dbReference>
<evidence type="ECO:0000259" key="3">
    <source>
        <dbReference type="Pfam" id="PF16661"/>
    </source>
</evidence>
<comment type="similarity">
    <text evidence="1">Belongs to the metallo-beta-lactamase superfamily. RNA-metabolizing metallo-beta-lactamase-like family. CPSF2/YSH1 subfamily.</text>
</comment>
<dbReference type="PANTHER" id="PTHR45922">
    <property type="entry name" value="CLEAVAGE AND POLYADENYLATION SPECIFICITY FACTOR SUBUNIT 2"/>
    <property type="match status" value="1"/>
</dbReference>
<feature type="compositionally biased region" description="Acidic residues" evidence="2">
    <location>
        <begin position="524"/>
        <end position="557"/>
    </location>
</feature>
<feature type="domain" description="Metallo-beta-lactamase" evidence="3">
    <location>
        <begin position="88"/>
        <end position="266"/>
    </location>
</feature>
<dbReference type="GO" id="GO:0005847">
    <property type="term" value="C:mRNA cleavage and polyadenylation specificity factor complex"/>
    <property type="evidence" value="ECO:0007669"/>
    <property type="project" value="InterPro"/>
</dbReference>
<dbReference type="InterPro" id="IPR001279">
    <property type="entry name" value="Metallo-B-lactamas"/>
</dbReference>
<feature type="compositionally biased region" description="Basic residues" evidence="2">
    <location>
        <begin position="573"/>
        <end position="583"/>
    </location>
</feature>
<dbReference type="OrthoDB" id="64353at2759"/>
<dbReference type="GO" id="GO:0003723">
    <property type="term" value="F:RNA binding"/>
    <property type="evidence" value="ECO:0007669"/>
    <property type="project" value="UniProtKB-KW"/>
</dbReference>
<feature type="compositionally biased region" description="Acidic residues" evidence="2">
    <location>
        <begin position="881"/>
        <end position="898"/>
    </location>
</feature>
<dbReference type="EMBL" id="KI926391">
    <property type="protein sequence ID" value="ETW37091.1"/>
    <property type="molecule type" value="Genomic_DNA"/>
</dbReference>
<feature type="region of interest" description="Disordered" evidence="2">
    <location>
        <begin position="378"/>
        <end position="444"/>
    </location>
</feature>
<feature type="compositionally biased region" description="Basic and acidic residues" evidence="2">
    <location>
        <begin position="558"/>
        <end position="572"/>
    </location>
</feature>
<feature type="compositionally biased region" description="Basic and acidic residues" evidence="2">
    <location>
        <begin position="855"/>
        <end position="876"/>
    </location>
</feature>
<feature type="compositionally biased region" description="Basic and acidic residues" evidence="2">
    <location>
        <begin position="402"/>
        <end position="413"/>
    </location>
</feature>
<sequence>MLIEIVPLYSNSFYSTLLIIKDFNVLKENERISLKDNLNEQNENQSSDKNVSISSVENINVENYNCEELYKYDYVNNKRDFYNDRKDNNIYILMNCGWDDKFCLEDIKNVIRVCEVIDLIIITNHSLNYIGSLPVVFMELLKRKKKVPIICHEYIKSYSKYILLSYLKCNYNCEYFKNFKENEYIELINNLYENIIILEYMEHYVFKKVICKKTNIEYILPLYLINNGDNIGSSAVILKLFNNKILYSINCNLEDYSFIEKSHVIKESNIFTYISNFHYSNKNSTKMMDMKNILNTINKTIKKMGCVLLPVDIDSIFIDLLFHINALLEVCSQRYMLLFLCPYGSNSNDYEDENYFLKGNKKKKYLYRINTFNEGDTSDDGDNQINDINKLSDNNESEDDDFNHLIKSKDDNRKKKNKQKIYRDFPYQNVNNHNDDANSSESIIDDEEEYYKKEVVEDVKDGSLKNQNKKKVRIKMEPMNDDNDNNYVEEEEYKIAGVHEKKLRSNIKKELYFYDNMEQNYNQNEDDYNDDNYNDDDYNDDDDNDDNDDDNDDDNNNEEEKHEYVKKISGDKNKKRNKNRSKTNYHYDNYYNMKENLDESENMSDYYNINKGKHILNKGSTLNNTFDTDYKHQNNRHMINKKMAWKQKLFVYLKKIPTQEKQQHVSIPIECLIELYNLENYINQNTLKTIIQFMKPKHFVLLPTYNSYYSFHLEMLLHSSISTYDYTKIYSFYIPNFYYTDNHNEVFFKRYFSLNNKSIDSVHIPLNMNYENIYIRSIYNLISSKNCQDDKFQIYKIKATISDVSVKNKKDVYENYRRRKRFINEHSTFWSEYNDVNYILKLGDDEKYDEEKEDKEENIPSEEKEKENEKSNERRFLNFYIDDDKENEEDESDEDSIDFSDSCLSSDRQECILSKDMNEENNNKIEGNLYIGDVNMQNLCTNIHSVFNRSLNFVDENQIIINGNTCVKKEVQTKVQNQNQENYKDKENFKKQDHNSNSNFIWRIESSLDPTFYFVRNILKDMYNNVSI</sequence>
<evidence type="ECO:0000313" key="5">
    <source>
        <dbReference type="Proteomes" id="UP000030708"/>
    </source>
</evidence>
<feature type="region of interest" description="Disordered" evidence="2">
    <location>
        <begin position="849"/>
        <end position="902"/>
    </location>
</feature>
<keyword evidence="1" id="KW-0539">Nucleus</keyword>
<reference evidence="4 5" key="2">
    <citation type="submission" date="2013-02" db="EMBL/GenBank/DDBJ databases">
        <title>The Genome Sequence of Plasmodium falciparum Tanzania (2000708).</title>
        <authorList>
            <consortium name="The Broad Institute Genome Sequencing Platform"/>
            <consortium name="The Broad Institute Genome Sequencing Center for Infectious Disease"/>
            <person name="Neafsey D."/>
            <person name="Cheeseman I."/>
            <person name="Volkman S."/>
            <person name="Adams J."/>
            <person name="Walker B."/>
            <person name="Young S.K."/>
            <person name="Zeng Q."/>
            <person name="Gargeya S."/>
            <person name="Fitzgerald M."/>
            <person name="Haas B."/>
            <person name="Abouelleil A."/>
            <person name="Alvarado L."/>
            <person name="Arachchi H.M."/>
            <person name="Berlin A.M."/>
            <person name="Chapman S.B."/>
            <person name="Dewar J."/>
            <person name="Goldberg J."/>
            <person name="Griggs A."/>
            <person name="Gujja S."/>
            <person name="Hansen M."/>
            <person name="Howarth C."/>
            <person name="Imamovic A."/>
            <person name="Larimer J."/>
            <person name="McCowan C."/>
            <person name="Murphy C."/>
            <person name="Neiman D."/>
            <person name="Pearson M."/>
            <person name="Priest M."/>
            <person name="Roberts A."/>
            <person name="Saif S."/>
            <person name="Shea T."/>
            <person name="Sisk P."/>
            <person name="Sykes S."/>
            <person name="Wortman J."/>
            <person name="Nusbaum C."/>
            <person name="Birren B."/>
        </authorList>
    </citation>
    <scope>NUCLEOTIDE SEQUENCE [LARGE SCALE GENOMIC DNA]</scope>
    <source>
        <strain evidence="5">Tanzania (2000708)</strain>
    </source>
</reference>
<gene>
    <name evidence="4" type="ORF">PFTANZ_02204</name>
</gene>
<accession>A0A024WA70</accession>
<keyword evidence="1" id="KW-0694">RNA-binding</keyword>
<reference evidence="4 5" key="1">
    <citation type="submission" date="2013-02" db="EMBL/GenBank/DDBJ databases">
        <title>The Genome Annotation of Plasmodium falciparum Tanzania (2000708).</title>
        <authorList>
            <consortium name="The Broad Institute Genome Sequencing Platform"/>
            <consortium name="The Broad Institute Genome Sequencing Center for Infectious Disease"/>
            <person name="Neafsey D."/>
            <person name="Hoffman S."/>
            <person name="Volkman S."/>
            <person name="Rosenthal P."/>
            <person name="Walker B."/>
            <person name="Young S.K."/>
            <person name="Zeng Q."/>
            <person name="Gargeya S."/>
            <person name="Fitzgerald M."/>
            <person name="Haas B."/>
            <person name="Abouelleil A."/>
            <person name="Allen A.W."/>
            <person name="Alvarado L."/>
            <person name="Arachchi H.M."/>
            <person name="Berlin A.M."/>
            <person name="Chapman S.B."/>
            <person name="Gainer-Dewar J."/>
            <person name="Goldberg J."/>
            <person name="Griggs A."/>
            <person name="Gujja S."/>
            <person name="Hansen M."/>
            <person name="Howarth C."/>
            <person name="Imamovic A."/>
            <person name="Ireland A."/>
            <person name="Larimer J."/>
            <person name="McCowan C."/>
            <person name="Murphy C."/>
            <person name="Pearson M."/>
            <person name="Poon T.W."/>
            <person name="Priest M."/>
            <person name="Roberts A."/>
            <person name="Saif S."/>
            <person name="Shea T."/>
            <person name="Sisk P."/>
            <person name="Sykes S."/>
            <person name="Wortman J."/>
            <person name="Nusbaum C."/>
            <person name="Birren B."/>
        </authorList>
    </citation>
    <scope>NUCLEOTIDE SEQUENCE [LARGE SCALE GENOMIC DNA]</scope>
    <source>
        <strain evidence="5">Tanzania (2000708)</strain>
    </source>
</reference>
<dbReference type="eggNOG" id="KOG1135">
    <property type="taxonomic scope" value="Eukaryota"/>
</dbReference>
<proteinExistence type="inferred from homology"/>
<dbReference type="PANTHER" id="PTHR45922:SF1">
    <property type="entry name" value="CLEAVAGE AND POLYADENYLATION SPECIFICITY FACTOR SUBUNIT 2"/>
    <property type="match status" value="1"/>
</dbReference>
<dbReference type="Pfam" id="PF16661">
    <property type="entry name" value="Lactamase_B_6"/>
    <property type="match status" value="1"/>
</dbReference>
<dbReference type="GO" id="GO:0006398">
    <property type="term" value="P:mRNA 3'-end processing by stem-loop binding and cleavage"/>
    <property type="evidence" value="ECO:0007669"/>
    <property type="project" value="InterPro"/>
</dbReference>
<dbReference type="Gene3D" id="3.60.15.10">
    <property type="entry name" value="Ribonuclease Z/Hydroxyacylglutathione hydrolase-like"/>
    <property type="match status" value="1"/>
</dbReference>